<comment type="caution">
    <text evidence="1">The sequence shown here is derived from an EMBL/GenBank/DDBJ whole genome shotgun (WGS) entry which is preliminary data.</text>
</comment>
<evidence type="ECO:0000313" key="2">
    <source>
        <dbReference type="Proteomes" id="UP001595377"/>
    </source>
</evidence>
<keyword evidence="2" id="KW-1185">Reference proteome</keyword>
<name>A0ABV7DBT5_9HYPH</name>
<gene>
    <name evidence="1" type="ORF">ACFOHH_04705</name>
</gene>
<proteinExistence type="predicted"/>
<protein>
    <submittedName>
        <fullName evidence="1">Uncharacterized protein</fullName>
    </submittedName>
</protein>
<sequence length="116" mass="12812">MSDLSSLIARLEAAEGPSRKMDTEIAMALGIIPDREWWSIDYLKSDVIGRYTISIDAAVSLAERVLPGRCMSILSAAKELMYERGGWEGHQVPQMLPRFICLATLRALQQKGSSNG</sequence>
<accession>A0ABV7DBT5</accession>
<dbReference type="RefSeq" id="WP_257317873.1">
    <property type="nucleotide sequence ID" value="NZ_JANFDG010000035.1"/>
</dbReference>
<dbReference type="EMBL" id="JBHRSP010000006">
    <property type="protein sequence ID" value="MFC3072401.1"/>
    <property type="molecule type" value="Genomic_DNA"/>
</dbReference>
<reference evidence="2" key="1">
    <citation type="journal article" date="2019" name="Int. J. Syst. Evol. Microbiol.">
        <title>The Global Catalogue of Microorganisms (GCM) 10K type strain sequencing project: providing services to taxonomists for standard genome sequencing and annotation.</title>
        <authorList>
            <consortium name="The Broad Institute Genomics Platform"/>
            <consortium name="The Broad Institute Genome Sequencing Center for Infectious Disease"/>
            <person name="Wu L."/>
            <person name="Ma J."/>
        </authorList>
    </citation>
    <scope>NUCLEOTIDE SEQUENCE [LARGE SCALE GENOMIC DNA]</scope>
    <source>
        <strain evidence="2">KCTC 52677</strain>
    </source>
</reference>
<evidence type="ECO:0000313" key="1">
    <source>
        <dbReference type="EMBL" id="MFC3072401.1"/>
    </source>
</evidence>
<dbReference type="Proteomes" id="UP001595377">
    <property type="component" value="Unassembled WGS sequence"/>
</dbReference>
<organism evidence="1 2">
    <name type="scientific">Shinella pollutisoli</name>
    <dbReference type="NCBI Taxonomy" id="2250594"/>
    <lineage>
        <taxon>Bacteria</taxon>
        <taxon>Pseudomonadati</taxon>
        <taxon>Pseudomonadota</taxon>
        <taxon>Alphaproteobacteria</taxon>
        <taxon>Hyphomicrobiales</taxon>
        <taxon>Rhizobiaceae</taxon>
        <taxon>Shinella</taxon>
    </lineage>
</organism>